<dbReference type="EMBL" id="AAQM03000051">
    <property type="protein sequence ID" value="EPR63468.1"/>
    <property type="molecule type" value="Genomic_DNA"/>
</dbReference>
<name>A0A125YVM7_TOXGG</name>
<evidence type="ECO:0000313" key="1">
    <source>
        <dbReference type="EMBL" id="EPR63468.1"/>
    </source>
</evidence>
<dbReference type="OrthoDB" id="428703at2759"/>
<organism evidence="1 2">
    <name type="scientific">Toxoplasma gondii (strain ATCC 50853 / GT1)</name>
    <dbReference type="NCBI Taxonomy" id="507601"/>
    <lineage>
        <taxon>Eukaryota</taxon>
        <taxon>Sar</taxon>
        <taxon>Alveolata</taxon>
        <taxon>Apicomplexa</taxon>
        <taxon>Conoidasida</taxon>
        <taxon>Coccidia</taxon>
        <taxon>Eucoccidiorida</taxon>
        <taxon>Eimeriorina</taxon>
        <taxon>Sarcocystidae</taxon>
        <taxon>Toxoplasma</taxon>
    </lineage>
</organism>
<evidence type="ECO:0000313" key="2">
    <source>
        <dbReference type="Proteomes" id="UP000005641"/>
    </source>
</evidence>
<sequence length="243" mass="28069">MSCHRHVFRAAPAAVFASVQRWGRRNNVHKLTLLVQTYEKPCVKRTRIAEEKAYYPRWFYLRYATEVIRYSLKHHLRLGQALDPNDDQRLDAVKPLRLPSSEERRQHLRRMEDALALLHQQVMEMDAVCAVTGAKKSAAARDPLHVSAADILAEVERSQGRLLSLPAFLRRFYRPSGGGHSWSVNELRILHLRLTRFVKLVLDIHSTRELLALEEGKHARWGKSLSEEELGKLFDAKRLDLPA</sequence>
<proteinExistence type="predicted"/>
<protein>
    <submittedName>
        <fullName evidence="1">Uncharacterized protein</fullName>
    </submittedName>
</protein>
<reference evidence="1 2" key="1">
    <citation type="submission" date="2006-05" db="EMBL/GenBank/DDBJ databases">
        <authorList>
            <person name="Paulsen I."/>
        </authorList>
    </citation>
    <scope>NUCLEOTIDE SEQUENCE [LARGE SCALE GENOMIC DNA]</scope>
    <source>
        <strain evidence="1 2">GT1</strain>
    </source>
</reference>
<accession>A0A125YVM7</accession>
<dbReference type="AlphaFoldDB" id="A0A125YVM7"/>
<dbReference type="Proteomes" id="UP000005641">
    <property type="component" value="Unassembled WGS sequence"/>
</dbReference>
<reference evidence="1 2" key="2">
    <citation type="submission" date="2013-05" db="EMBL/GenBank/DDBJ databases">
        <authorList>
            <person name="Sibley D."/>
            <person name="Venepally P."/>
            <person name="Karamycheva S."/>
            <person name="Hadjithomas M."/>
            <person name="Khan A."/>
            <person name="Brunk B."/>
            <person name="Roos D."/>
            <person name="Caler E."/>
            <person name="Lorenzi H."/>
        </authorList>
    </citation>
    <scope>NUCLEOTIDE SEQUENCE [LARGE SCALE GENOMIC DNA]</scope>
    <source>
        <strain evidence="1 2">GT1</strain>
    </source>
</reference>
<comment type="caution">
    <text evidence="1">The sequence shown here is derived from an EMBL/GenBank/DDBJ whole genome shotgun (WGS) entry which is preliminary data.</text>
</comment>
<gene>
    <name evidence="1" type="ORF">TGGT1_248790</name>
</gene>
<dbReference type="VEuPathDB" id="ToxoDB:TGGT1_248790"/>